<sequence length="89" mass="9717">MAKRKRQKLFRIEGKPEKLQLQGSCRRCSRIGELYGAITNQGYLHICSGCMASGMSAGKKDALPPHGKNKANDLMTYCVPGSFGGGKKR</sequence>
<evidence type="ECO:0000313" key="2">
    <source>
        <dbReference type="Proteomes" id="UP001158058"/>
    </source>
</evidence>
<organism evidence="1 2">
    <name type="scientific">Aquipseudomonas alcaligenes</name>
    <name type="common">Pseudomonas alcaligenes</name>
    <dbReference type="NCBI Taxonomy" id="43263"/>
    <lineage>
        <taxon>Bacteria</taxon>
        <taxon>Pseudomonadati</taxon>
        <taxon>Pseudomonadota</taxon>
        <taxon>Gammaproteobacteria</taxon>
        <taxon>Pseudomonadales</taxon>
        <taxon>Pseudomonadaceae</taxon>
        <taxon>Aquipseudomonas</taxon>
    </lineage>
</organism>
<evidence type="ECO:0008006" key="3">
    <source>
        <dbReference type="Google" id="ProtNLM"/>
    </source>
</evidence>
<dbReference type="EMBL" id="JAODZF010000009">
    <property type="protein sequence ID" value="MDH0143644.1"/>
    <property type="molecule type" value="Genomic_DNA"/>
</dbReference>
<dbReference type="Proteomes" id="UP001158058">
    <property type="component" value="Unassembled WGS sequence"/>
</dbReference>
<evidence type="ECO:0000313" key="1">
    <source>
        <dbReference type="EMBL" id="MDH0143644.1"/>
    </source>
</evidence>
<accession>A0AB73I0U4</accession>
<comment type="caution">
    <text evidence="1">The sequence shown here is derived from an EMBL/GenBank/DDBJ whole genome shotgun (WGS) entry which is preliminary data.</text>
</comment>
<reference evidence="1" key="1">
    <citation type="submission" date="2022-09" db="EMBL/GenBank/DDBJ databases">
        <title>Intensive care unit water sources are persistently colonized with multi-drug resistant bacteria and are the site of extensive horizontal gene transfer of antibiotic resistance genes.</title>
        <authorList>
            <person name="Diorio-Toth L."/>
        </authorList>
    </citation>
    <scope>NUCLEOTIDE SEQUENCE</scope>
    <source>
        <strain evidence="1">GD04146</strain>
    </source>
</reference>
<dbReference type="RefSeq" id="WP_280002434.1">
    <property type="nucleotide sequence ID" value="NZ_JAODZF010000009.1"/>
</dbReference>
<protein>
    <recommendedName>
        <fullName evidence="3">30S ribosomal protein S14</fullName>
    </recommendedName>
</protein>
<gene>
    <name evidence="1" type="ORF">N7380_15105</name>
</gene>
<dbReference type="AlphaFoldDB" id="A0AB73I0U4"/>
<proteinExistence type="predicted"/>
<name>A0AB73I0U4_AQUAC</name>